<evidence type="ECO:0000313" key="1">
    <source>
        <dbReference type="EMBL" id="SFJ23230.1"/>
    </source>
</evidence>
<protein>
    <submittedName>
        <fullName evidence="1">Type III secretion chaperone SycN</fullName>
    </submittedName>
</protein>
<dbReference type="RefSeq" id="WP_092372549.1">
    <property type="nucleotide sequence ID" value="NZ_FORX01000002.1"/>
</dbReference>
<dbReference type="Gene3D" id="3.30.1460.10">
    <property type="match status" value="1"/>
</dbReference>
<dbReference type="OrthoDB" id="5460575at2"/>
<dbReference type="CDD" id="cd17031">
    <property type="entry name" value="T3SC_IA_SycN-like"/>
    <property type="match status" value="1"/>
</dbReference>
<proteinExistence type="predicted"/>
<dbReference type="STRING" id="52560.SAMN04488082_10265"/>
<dbReference type="InterPro" id="IPR012673">
    <property type="entry name" value="T3SS_SynN"/>
</dbReference>
<evidence type="ECO:0000313" key="2">
    <source>
        <dbReference type="Proteomes" id="UP000198635"/>
    </source>
</evidence>
<accession>A0A1I3PPG9</accession>
<name>A0A1I3PPG9_9BACT</name>
<dbReference type="Proteomes" id="UP000198635">
    <property type="component" value="Unassembled WGS sequence"/>
</dbReference>
<dbReference type="AlphaFoldDB" id="A0A1I3PPG9"/>
<reference evidence="2" key="1">
    <citation type="submission" date="2016-10" db="EMBL/GenBank/DDBJ databases">
        <authorList>
            <person name="Varghese N."/>
            <person name="Submissions S."/>
        </authorList>
    </citation>
    <scope>NUCLEOTIDE SEQUENCE [LARGE SCALE GENOMIC DNA]</scope>
    <source>
        <strain evidence="2">DSM 5918</strain>
    </source>
</reference>
<organism evidence="1 2">
    <name type="scientific">Desulfomicrobium apsheronum</name>
    <dbReference type="NCBI Taxonomy" id="52560"/>
    <lineage>
        <taxon>Bacteria</taxon>
        <taxon>Pseudomonadati</taxon>
        <taxon>Thermodesulfobacteriota</taxon>
        <taxon>Desulfovibrionia</taxon>
        <taxon>Desulfovibrionales</taxon>
        <taxon>Desulfomicrobiaceae</taxon>
        <taxon>Desulfomicrobium</taxon>
    </lineage>
</organism>
<dbReference type="NCBIfam" id="TIGR02503">
    <property type="entry name" value="type_III_SycN"/>
    <property type="match status" value="1"/>
</dbReference>
<gene>
    <name evidence="1" type="ORF">SAMN04488082_10265</name>
</gene>
<dbReference type="Pfam" id="PF21665">
    <property type="entry name" value="Type_III_SycN"/>
    <property type="match status" value="1"/>
</dbReference>
<dbReference type="EMBL" id="FORX01000002">
    <property type="protein sequence ID" value="SFJ23230.1"/>
    <property type="molecule type" value="Genomic_DNA"/>
</dbReference>
<dbReference type="SUPFAM" id="SSF69635">
    <property type="entry name" value="Type III secretory system chaperone-like"/>
    <property type="match status" value="1"/>
</dbReference>
<keyword evidence="2" id="KW-1185">Reference proteome</keyword>
<dbReference type="GO" id="GO:0009306">
    <property type="term" value="P:protein secretion"/>
    <property type="evidence" value="ECO:0007669"/>
    <property type="project" value="InterPro"/>
</dbReference>
<sequence>MLDREIAEFGRRMGMPDFALVGGDVAALDVESLGRVYFERGEGELLVYLAFPIPAHDAKAPQRVLELCGYRHAHPMPLCGGVHAGNAVLLTRMDERTVTAAMLENAIAFLGKMQERIA</sequence>